<comment type="caution">
    <text evidence="2">The sequence shown here is derived from an EMBL/GenBank/DDBJ whole genome shotgun (WGS) entry which is preliminary data.</text>
</comment>
<sequence length="77" mass="8684">MSSDVCNLKAILVNGVMTRREMNRDDWIRQFTMYSFKQVNGLLVYMGENTMLDVDEDNDTHTDADTDTDTAAAAADD</sequence>
<dbReference type="Proteomes" id="UP000297299">
    <property type="component" value="Unassembled WGS sequence"/>
</dbReference>
<name>A0A4Y8DEH3_9HELO</name>
<dbReference type="AlphaFoldDB" id="A0A4Y8DEH3"/>
<reference evidence="2 3" key="1">
    <citation type="submission" date="2017-11" db="EMBL/GenBank/DDBJ databases">
        <title>Comparative genomics of Botrytis spp.</title>
        <authorList>
            <person name="Valero-Jimenez C.A."/>
            <person name="Tapia P."/>
            <person name="Veloso J."/>
            <person name="Silva-Moreno E."/>
            <person name="Staats M."/>
            <person name="Valdes J.H."/>
            <person name="Van Kan J.A.L."/>
        </authorList>
    </citation>
    <scope>NUCLEOTIDE SEQUENCE [LARGE SCALE GENOMIC DNA]</scope>
    <source>
        <strain evidence="2 3">MUCL2830</strain>
    </source>
</reference>
<proteinExistence type="predicted"/>
<feature type="region of interest" description="Disordered" evidence="1">
    <location>
        <begin position="55"/>
        <end position="77"/>
    </location>
</feature>
<evidence type="ECO:0000256" key="1">
    <source>
        <dbReference type="SAM" id="MobiDB-lite"/>
    </source>
</evidence>
<protein>
    <submittedName>
        <fullName evidence="2">Uncharacterized protein</fullName>
    </submittedName>
</protein>
<evidence type="ECO:0000313" key="3">
    <source>
        <dbReference type="Proteomes" id="UP000297299"/>
    </source>
</evidence>
<dbReference type="EMBL" id="PHWZ01000024">
    <property type="protein sequence ID" value="TEY83801.1"/>
    <property type="molecule type" value="Genomic_DNA"/>
</dbReference>
<gene>
    <name evidence="2" type="ORF">BOTCAL_0024g00090</name>
</gene>
<accession>A0A4Y8DEH3</accession>
<keyword evidence="3" id="KW-1185">Reference proteome</keyword>
<evidence type="ECO:0000313" key="2">
    <source>
        <dbReference type="EMBL" id="TEY83801.1"/>
    </source>
</evidence>
<organism evidence="2 3">
    <name type="scientific">Botryotinia calthae</name>
    <dbReference type="NCBI Taxonomy" id="38488"/>
    <lineage>
        <taxon>Eukaryota</taxon>
        <taxon>Fungi</taxon>
        <taxon>Dikarya</taxon>
        <taxon>Ascomycota</taxon>
        <taxon>Pezizomycotina</taxon>
        <taxon>Leotiomycetes</taxon>
        <taxon>Helotiales</taxon>
        <taxon>Sclerotiniaceae</taxon>
        <taxon>Botryotinia</taxon>
    </lineage>
</organism>